<organism evidence="1 2">
    <name type="scientific">Periplaneta americana</name>
    <name type="common">American cockroach</name>
    <name type="synonym">Blatta americana</name>
    <dbReference type="NCBI Taxonomy" id="6978"/>
    <lineage>
        <taxon>Eukaryota</taxon>
        <taxon>Metazoa</taxon>
        <taxon>Ecdysozoa</taxon>
        <taxon>Arthropoda</taxon>
        <taxon>Hexapoda</taxon>
        <taxon>Insecta</taxon>
        <taxon>Pterygota</taxon>
        <taxon>Neoptera</taxon>
        <taxon>Polyneoptera</taxon>
        <taxon>Dictyoptera</taxon>
        <taxon>Blattodea</taxon>
        <taxon>Blattoidea</taxon>
        <taxon>Blattidae</taxon>
        <taxon>Blattinae</taxon>
        <taxon>Periplaneta</taxon>
    </lineage>
</organism>
<name>A0ABQ8RV41_PERAM</name>
<proteinExistence type="predicted"/>
<dbReference type="EMBL" id="JAJSOF020000042">
    <property type="protein sequence ID" value="KAJ4425536.1"/>
    <property type="molecule type" value="Genomic_DNA"/>
</dbReference>
<sequence length="75" mass="8717">MTKITGRQECRATEITQVIGEITILKESIHSHASNQEKVIAELVAQRMKRIATEHPEISLHKFFVQNFQKMNREL</sequence>
<keyword evidence="2" id="KW-1185">Reference proteome</keyword>
<reference evidence="1 2" key="1">
    <citation type="journal article" date="2022" name="Allergy">
        <title>Genome assembly and annotation of Periplaneta americana reveal a comprehensive cockroach allergen profile.</title>
        <authorList>
            <person name="Wang L."/>
            <person name="Xiong Q."/>
            <person name="Saelim N."/>
            <person name="Wang L."/>
            <person name="Nong W."/>
            <person name="Wan A.T."/>
            <person name="Shi M."/>
            <person name="Liu X."/>
            <person name="Cao Q."/>
            <person name="Hui J.H.L."/>
            <person name="Sookrung N."/>
            <person name="Leung T.F."/>
            <person name="Tungtrongchitr A."/>
            <person name="Tsui S.K.W."/>
        </authorList>
    </citation>
    <scope>NUCLEOTIDE SEQUENCE [LARGE SCALE GENOMIC DNA]</scope>
    <source>
        <strain evidence="1">PWHHKU_190912</strain>
    </source>
</reference>
<evidence type="ECO:0000313" key="2">
    <source>
        <dbReference type="Proteomes" id="UP001148838"/>
    </source>
</evidence>
<protein>
    <submittedName>
        <fullName evidence="1">Uncharacterized protein</fullName>
    </submittedName>
</protein>
<gene>
    <name evidence="1" type="ORF">ANN_27730</name>
</gene>
<dbReference type="Proteomes" id="UP001148838">
    <property type="component" value="Unassembled WGS sequence"/>
</dbReference>
<comment type="caution">
    <text evidence="1">The sequence shown here is derived from an EMBL/GenBank/DDBJ whole genome shotgun (WGS) entry which is preliminary data.</text>
</comment>
<accession>A0ABQ8RV41</accession>
<evidence type="ECO:0000313" key="1">
    <source>
        <dbReference type="EMBL" id="KAJ4425536.1"/>
    </source>
</evidence>